<evidence type="ECO:0000256" key="7">
    <source>
        <dbReference type="ARBA" id="ARBA00023049"/>
    </source>
</evidence>
<dbReference type="Pfam" id="PF00246">
    <property type="entry name" value="Peptidase_M14"/>
    <property type="match status" value="1"/>
</dbReference>
<dbReference type="SUPFAM" id="SSF49464">
    <property type="entry name" value="Carboxypeptidase regulatory domain-like"/>
    <property type="match status" value="1"/>
</dbReference>
<dbReference type="EMBL" id="BAABRU010000005">
    <property type="protein sequence ID" value="GAA5528015.1"/>
    <property type="molecule type" value="Genomic_DNA"/>
</dbReference>
<evidence type="ECO:0000256" key="4">
    <source>
        <dbReference type="ARBA" id="ARBA00022723"/>
    </source>
</evidence>
<keyword evidence="7" id="KW-0482">Metalloprotease</keyword>
<dbReference type="InterPro" id="IPR000834">
    <property type="entry name" value="Peptidase_M14"/>
</dbReference>
<evidence type="ECO:0000313" key="10">
    <source>
        <dbReference type="EMBL" id="GAA5528015.1"/>
    </source>
</evidence>
<dbReference type="SMART" id="SM00631">
    <property type="entry name" value="Zn_pept"/>
    <property type="match status" value="1"/>
</dbReference>
<dbReference type="PROSITE" id="PS00133">
    <property type="entry name" value="CARBOXYPEPT_ZN_2"/>
    <property type="match status" value="1"/>
</dbReference>
<organism evidence="10 11">
    <name type="scientific">Herpetosiphon gulosus</name>
    <dbReference type="NCBI Taxonomy" id="1973496"/>
    <lineage>
        <taxon>Bacteria</taxon>
        <taxon>Bacillati</taxon>
        <taxon>Chloroflexota</taxon>
        <taxon>Chloroflexia</taxon>
        <taxon>Herpetosiphonales</taxon>
        <taxon>Herpetosiphonaceae</taxon>
        <taxon>Herpetosiphon</taxon>
    </lineage>
</organism>
<dbReference type="InterPro" id="IPR057247">
    <property type="entry name" value="CARBOXYPEPT_ZN_2"/>
</dbReference>
<evidence type="ECO:0000256" key="1">
    <source>
        <dbReference type="ARBA" id="ARBA00001947"/>
    </source>
</evidence>
<proteinExistence type="inferred from homology"/>
<feature type="domain" description="Peptidase M14" evidence="9">
    <location>
        <begin position="115"/>
        <end position="427"/>
    </location>
</feature>
<dbReference type="Pfam" id="PF11614">
    <property type="entry name" value="FixG_C"/>
    <property type="match status" value="1"/>
</dbReference>
<keyword evidence="11" id="KW-1185">Reference proteome</keyword>
<dbReference type="Pfam" id="PF13620">
    <property type="entry name" value="CarboxypepD_reg"/>
    <property type="match status" value="1"/>
</dbReference>
<sequence>MDRLRHRWSLIGTILALIGLWSSLVVISLPQRTQAQPVVEEQRIVARIEAKDRTDSLALSARGLDLLEMRDKHDLFALITPSELAKLQQDGFTAEVDQEQTRLLQEPSIMPVQGGFRTVEEGYALLDQWHASYPNLTELFTYGTSWDKVTAGGPAGYDLRGITLTNSLIPGPKPTFFLMSAIHAREMSTAELTLRYTEYLLSRYETDPDVHWLLDEHTIVIVPFVNPDGRKIAEQSLSQRKNRNTVDTSSCSGVNIGIDLNRNSSFHWGEVDSPNGDRCGATWPGVSAASEPEVATLQQWIRGVFADQRGPSDTDPAPDSTTGVYISIHSYSDLVLWPYGHSAQLAPNDADLRGLGKKFASYNGYTPQKSDELYPTSGTTDDWAYGELGVAAYTFEIGPESGTCSGFFPAFTCLDGQAPGNFWGRNLPAFLYASKVARTPYLLQRGPDALNVTTQSSSNGYKLMATINDVNNGNQTIAAAEAYVDTPPWRSGATAISLSATDGSFNSIQEAVNATIPQNLSAGRHLVYFRGRDAAGNWGPVSAQWLDVAPQGLVGFVRASDNNQPLANATIVATTGTFTSTTTSGTDGSYRLELPVGSYTLKASGVGLTPASYNLTVSSNTFTTQDISLAQLAVLTTSPSPLTFNVTSGSQDRTLVVGNAGGTSLNAAISLAPTGYEVKSSDDAGGPSYNWNDISSTGTRLSLGDDTCSVVNLPSSFNYYGTAYSKLIVNSNGFVSPTNATTCSSTGTSTNGVVPSTSTPNNVIAALWDDLDPENLTGTNGVFTYNDSANNQFIVEFSGVPHWASGGNFSPEDFQFVLNLTTGDVTLNYQNIDTQNSVSVGIEDSTGANGYQWVYNSTGRLHDNLTIQFAAYAGSAPWLSWIPSNIDVAARGSANVQVTANATGLANGTYRTRLRVNAGANTINGDQTVPVIFTIGSSTVHDVAVSAPQAALSGLVGSTITYTLSVTNTGNVSDSFNLSLSGNTWPTTLSQTSVNLAAGASTTIQVSVAIPANAAANSTDNVTVTAMSAADSSATNSISLVSTANSIPVSQYKVFMPYIVK</sequence>
<keyword evidence="5" id="KW-0378">Hydrolase</keyword>
<evidence type="ECO:0000256" key="8">
    <source>
        <dbReference type="PROSITE-ProRule" id="PRU01379"/>
    </source>
</evidence>
<keyword evidence="6" id="KW-0862">Zinc</keyword>
<dbReference type="Gene3D" id="3.40.630.10">
    <property type="entry name" value="Zn peptidases"/>
    <property type="match status" value="1"/>
</dbReference>
<dbReference type="RefSeq" id="WP_345721622.1">
    <property type="nucleotide sequence ID" value="NZ_BAABRU010000005.1"/>
</dbReference>
<evidence type="ECO:0000256" key="6">
    <source>
        <dbReference type="ARBA" id="ARBA00022833"/>
    </source>
</evidence>
<gene>
    <name evidence="10" type="ORF">Hgul01_01810</name>
</gene>
<reference evidence="10 11" key="1">
    <citation type="submission" date="2024-02" db="EMBL/GenBank/DDBJ databases">
        <title>Herpetosiphon gulosus NBRC 112829.</title>
        <authorList>
            <person name="Ichikawa N."/>
            <person name="Katano-Makiyama Y."/>
            <person name="Hidaka K."/>
        </authorList>
    </citation>
    <scope>NUCLEOTIDE SEQUENCE [LARGE SCALE GENOMIC DNA]</scope>
    <source>
        <strain evidence="10 11">NBRC 112829</strain>
    </source>
</reference>
<name>A0ABP9WXY4_9CHLR</name>
<accession>A0ABP9WXY4</accession>
<keyword evidence="3" id="KW-0645">Protease</keyword>
<dbReference type="Proteomes" id="UP001428290">
    <property type="component" value="Unassembled WGS sequence"/>
</dbReference>
<dbReference type="Gene3D" id="2.60.40.10">
    <property type="entry name" value="Immunoglobulins"/>
    <property type="match status" value="1"/>
</dbReference>
<feature type="active site" description="Proton donor/acceptor" evidence="8">
    <location>
        <position position="396"/>
    </location>
</feature>
<comment type="caution">
    <text evidence="10">The sequence shown here is derived from an EMBL/GenBank/DDBJ whole genome shotgun (WGS) entry which is preliminary data.</text>
</comment>
<evidence type="ECO:0000256" key="5">
    <source>
        <dbReference type="ARBA" id="ARBA00022801"/>
    </source>
</evidence>
<dbReference type="SUPFAM" id="SSF53187">
    <property type="entry name" value="Zn-dependent exopeptidases"/>
    <property type="match status" value="1"/>
</dbReference>
<evidence type="ECO:0000313" key="11">
    <source>
        <dbReference type="Proteomes" id="UP001428290"/>
    </source>
</evidence>
<evidence type="ECO:0000256" key="2">
    <source>
        <dbReference type="ARBA" id="ARBA00005988"/>
    </source>
</evidence>
<dbReference type="InterPro" id="IPR008969">
    <property type="entry name" value="CarboxyPept-like_regulatory"/>
</dbReference>
<evidence type="ECO:0000256" key="3">
    <source>
        <dbReference type="ARBA" id="ARBA00022670"/>
    </source>
</evidence>
<dbReference type="InterPro" id="IPR032879">
    <property type="entry name" value="FixG_C"/>
</dbReference>
<dbReference type="PANTHER" id="PTHR11705:SF143">
    <property type="entry name" value="SLL0236 PROTEIN"/>
    <property type="match status" value="1"/>
</dbReference>
<comment type="similarity">
    <text evidence="2 8">Belongs to the peptidase M14 family.</text>
</comment>
<comment type="cofactor">
    <cofactor evidence="1">
        <name>Zn(2+)</name>
        <dbReference type="ChEBI" id="CHEBI:29105"/>
    </cofactor>
</comment>
<dbReference type="PANTHER" id="PTHR11705">
    <property type="entry name" value="PROTEASE FAMILY M14 CARBOXYPEPTIDASE A,B"/>
    <property type="match status" value="1"/>
</dbReference>
<protein>
    <recommendedName>
        <fullName evidence="9">Peptidase M14 domain-containing protein</fullName>
    </recommendedName>
</protein>
<evidence type="ECO:0000259" key="9">
    <source>
        <dbReference type="PROSITE" id="PS52035"/>
    </source>
</evidence>
<dbReference type="PROSITE" id="PS52035">
    <property type="entry name" value="PEPTIDASE_M14"/>
    <property type="match status" value="1"/>
</dbReference>
<dbReference type="InterPro" id="IPR013783">
    <property type="entry name" value="Ig-like_fold"/>
</dbReference>
<dbReference type="Gene3D" id="2.60.40.1120">
    <property type="entry name" value="Carboxypeptidase-like, regulatory domain"/>
    <property type="match status" value="1"/>
</dbReference>
<keyword evidence="4" id="KW-0479">Metal-binding</keyword>